<protein>
    <submittedName>
        <fullName evidence="3">Uncharacterized protein</fullName>
    </submittedName>
</protein>
<dbReference type="AlphaFoldDB" id="A0AAV8ZK61"/>
<accession>A0AAV8ZK61</accession>
<comment type="caution">
    <text evidence="3">The sequence shown here is derived from an EMBL/GenBank/DDBJ whole genome shotgun (WGS) entry which is preliminary data.</text>
</comment>
<evidence type="ECO:0000313" key="4">
    <source>
        <dbReference type="Proteomes" id="UP001162156"/>
    </source>
</evidence>
<organism evidence="3 4">
    <name type="scientific">Rhamnusium bicolor</name>
    <dbReference type="NCBI Taxonomy" id="1586634"/>
    <lineage>
        <taxon>Eukaryota</taxon>
        <taxon>Metazoa</taxon>
        <taxon>Ecdysozoa</taxon>
        <taxon>Arthropoda</taxon>
        <taxon>Hexapoda</taxon>
        <taxon>Insecta</taxon>
        <taxon>Pterygota</taxon>
        <taxon>Neoptera</taxon>
        <taxon>Endopterygota</taxon>
        <taxon>Coleoptera</taxon>
        <taxon>Polyphaga</taxon>
        <taxon>Cucujiformia</taxon>
        <taxon>Chrysomeloidea</taxon>
        <taxon>Cerambycidae</taxon>
        <taxon>Lepturinae</taxon>
        <taxon>Rhagiini</taxon>
        <taxon>Rhamnusium</taxon>
    </lineage>
</organism>
<reference evidence="3" key="1">
    <citation type="journal article" date="2023" name="Insect Mol. Biol.">
        <title>Genome sequencing provides insights into the evolution of gene families encoding plant cell wall-degrading enzymes in longhorned beetles.</title>
        <authorList>
            <person name="Shin N.R."/>
            <person name="Okamura Y."/>
            <person name="Kirsch R."/>
            <person name="Pauchet Y."/>
        </authorList>
    </citation>
    <scope>NUCLEOTIDE SEQUENCE</scope>
    <source>
        <strain evidence="3">RBIC_L_NR</strain>
    </source>
</reference>
<sequence length="62" mass="7042">MNHAVLVFLGYFICYLNWSLTLPIVTISTLVWLETNKSDKGEKISSKSRASSMTKKGYIENN</sequence>
<dbReference type="EMBL" id="JANEYF010001276">
    <property type="protein sequence ID" value="KAJ8965166.1"/>
    <property type="molecule type" value="Genomic_DNA"/>
</dbReference>
<keyword evidence="2" id="KW-0812">Transmembrane</keyword>
<proteinExistence type="predicted"/>
<feature type="compositionally biased region" description="Polar residues" evidence="1">
    <location>
        <begin position="47"/>
        <end position="62"/>
    </location>
</feature>
<evidence type="ECO:0000313" key="3">
    <source>
        <dbReference type="EMBL" id="KAJ8965166.1"/>
    </source>
</evidence>
<keyword evidence="4" id="KW-1185">Reference proteome</keyword>
<evidence type="ECO:0000256" key="1">
    <source>
        <dbReference type="SAM" id="MobiDB-lite"/>
    </source>
</evidence>
<feature type="region of interest" description="Disordered" evidence="1">
    <location>
        <begin position="38"/>
        <end position="62"/>
    </location>
</feature>
<keyword evidence="2" id="KW-1133">Transmembrane helix</keyword>
<gene>
    <name evidence="3" type="ORF">NQ314_004309</name>
</gene>
<evidence type="ECO:0000256" key="2">
    <source>
        <dbReference type="SAM" id="Phobius"/>
    </source>
</evidence>
<dbReference type="Proteomes" id="UP001162156">
    <property type="component" value="Unassembled WGS sequence"/>
</dbReference>
<keyword evidence="2" id="KW-0472">Membrane</keyword>
<feature type="transmembrane region" description="Helical" evidence="2">
    <location>
        <begin position="6"/>
        <end position="33"/>
    </location>
</feature>
<name>A0AAV8ZK61_9CUCU</name>